<sequence length="66" mass="7575">MPIVEISKRPVDFLRAAVEVVSYPIRDPRQHRLDKSVIVRLPLAACDDLKGHIDSAPQFRKRLLEV</sequence>
<evidence type="ECO:0000313" key="2">
    <source>
        <dbReference type="Proteomes" id="UP000660885"/>
    </source>
</evidence>
<proteinExistence type="predicted"/>
<accession>A0ABS1UCA5</accession>
<gene>
    <name evidence="1" type="ORF">JMJ56_30575</name>
</gene>
<comment type="caution">
    <text evidence="1">The sequence shown here is derived from an EMBL/GenBank/DDBJ whole genome shotgun (WGS) entry which is preliminary data.</text>
</comment>
<keyword evidence="2" id="KW-1185">Reference proteome</keyword>
<reference evidence="1 2" key="1">
    <citation type="submission" date="2021-01" db="EMBL/GenBank/DDBJ databases">
        <title>Belnapia mucosa sp. nov. and Belnapia arida sp. nov., isolated from the Tabernas Desert (Almeria, Spain).</title>
        <authorList>
            <person name="Molina-Menor E."/>
            <person name="Vidal-Verdu A."/>
            <person name="Calonge A."/>
            <person name="Satari L."/>
            <person name="Pereto J."/>
            <person name="Porcar M."/>
        </authorList>
    </citation>
    <scope>NUCLEOTIDE SEQUENCE [LARGE SCALE GENOMIC DNA]</scope>
    <source>
        <strain evidence="1 2">T18</strain>
    </source>
</reference>
<dbReference type="EMBL" id="JAETWB010000060">
    <property type="protein sequence ID" value="MBL6082322.1"/>
    <property type="molecule type" value="Genomic_DNA"/>
</dbReference>
<evidence type="ECO:0000313" key="1">
    <source>
        <dbReference type="EMBL" id="MBL6082322.1"/>
    </source>
</evidence>
<protein>
    <submittedName>
        <fullName evidence="1">Uncharacterized protein</fullName>
    </submittedName>
</protein>
<dbReference type="Proteomes" id="UP000660885">
    <property type="component" value="Unassembled WGS sequence"/>
</dbReference>
<name>A0ABS1UCA5_9PROT</name>
<organism evidence="1 2">
    <name type="scientific">Belnapia arida</name>
    <dbReference type="NCBI Taxonomy" id="2804533"/>
    <lineage>
        <taxon>Bacteria</taxon>
        <taxon>Pseudomonadati</taxon>
        <taxon>Pseudomonadota</taxon>
        <taxon>Alphaproteobacteria</taxon>
        <taxon>Acetobacterales</taxon>
        <taxon>Roseomonadaceae</taxon>
        <taxon>Belnapia</taxon>
    </lineage>
</organism>
<dbReference type="RefSeq" id="WP_202835533.1">
    <property type="nucleotide sequence ID" value="NZ_JAETWB010000060.1"/>
</dbReference>